<organism evidence="1 2">
    <name type="scientific">Spiroplasma taiwanense CT-1</name>
    <dbReference type="NCBI Taxonomy" id="1276220"/>
    <lineage>
        <taxon>Bacteria</taxon>
        <taxon>Bacillati</taxon>
        <taxon>Mycoplasmatota</taxon>
        <taxon>Mollicutes</taxon>
        <taxon>Entomoplasmatales</taxon>
        <taxon>Spiroplasmataceae</taxon>
        <taxon>Spiroplasma</taxon>
    </lineage>
</organism>
<accession>S5MBX3</accession>
<evidence type="ECO:0000313" key="2">
    <source>
        <dbReference type="Proteomes" id="UP000014984"/>
    </source>
</evidence>
<dbReference type="Proteomes" id="UP000014984">
    <property type="component" value="Chromosome"/>
</dbReference>
<dbReference type="KEGG" id="stai:STAIW_v1c06160"/>
<evidence type="ECO:0000313" key="1">
    <source>
        <dbReference type="EMBL" id="AGR41238.1"/>
    </source>
</evidence>
<dbReference type="EMBL" id="CP005074">
    <property type="protein sequence ID" value="AGR41238.1"/>
    <property type="molecule type" value="Genomic_DNA"/>
</dbReference>
<keyword evidence="2" id="KW-1185">Reference proteome</keyword>
<protein>
    <submittedName>
        <fullName evidence="1">Uncharacterized protein</fullName>
    </submittedName>
</protein>
<dbReference type="AlphaFoldDB" id="S5MBX3"/>
<name>S5MBX3_9MOLU</name>
<proteinExistence type="predicted"/>
<dbReference type="PATRIC" id="fig|1276220.3.peg.628"/>
<dbReference type="STRING" id="1276220.STAIW_v1c06160"/>
<reference evidence="1 2" key="1">
    <citation type="journal article" date="2013" name="Genome Biol. Evol.">
        <title>Comparison of metabolic capacities and inference of gene content evolution in mosquito-associated Spiroplasma diminutum and S. taiwanense.</title>
        <authorList>
            <person name="Lo W.S."/>
            <person name="Ku C."/>
            <person name="Chen L.L."/>
            <person name="Chang T.H."/>
            <person name="Kuo C.H."/>
        </authorList>
    </citation>
    <scope>NUCLEOTIDE SEQUENCE [LARGE SCALE GENOMIC DNA]</scope>
    <source>
        <strain evidence="1">CT-1</strain>
    </source>
</reference>
<gene>
    <name evidence="1" type="ORF">STAIW_v1c06160</name>
</gene>
<sequence length="61" mass="7315">MAKVIAKYFQDVTLSLINFDLRKRVTKQFINLDYTQTIKKKLVKLLITIVSMFQQFQDKFI</sequence>
<dbReference type="RefSeq" id="WP_020834377.1">
    <property type="nucleotide sequence ID" value="NC_021846.1"/>
</dbReference>
<dbReference type="HOGENOM" id="CLU_2920479_0_0_14"/>